<name>A0A8D9UHP7_9VIRU</name>
<evidence type="ECO:0000256" key="1">
    <source>
        <dbReference type="SAM" id="Phobius"/>
    </source>
</evidence>
<feature type="transmembrane region" description="Helical" evidence="1">
    <location>
        <begin position="6"/>
        <end position="26"/>
    </location>
</feature>
<protein>
    <submittedName>
        <fullName evidence="2">Uncharacterized protein</fullName>
    </submittedName>
</protein>
<accession>A0A8D9UHP7</accession>
<keyword evidence="1" id="KW-0472">Membrane</keyword>
<keyword evidence="1" id="KW-0812">Transmembrane</keyword>
<reference evidence="2" key="1">
    <citation type="journal article" date="2021" name="Proc. Natl. Acad. Sci. U.S.A.">
        <title>A Catalog of Tens of Thousands of Viruses from Human Metagenomes Reveals Hidden Associations with Chronic Diseases.</title>
        <authorList>
            <person name="Tisza M.J."/>
            <person name="Buck C.B."/>
        </authorList>
    </citation>
    <scope>NUCLEOTIDE SEQUENCE</scope>
    <source>
        <strain evidence="2">CtOZu12</strain>
    </source>
</reference>
<organism evidence="2">
    <name type="scientific">Bacteriophage sp</name>
    <dbReference type="NCBI Taxonomy" id="38018"/>
    <lineage>
        <taxon>Viruses</taxon>
    </lineage>
</organism>
<sequence length="81" mass="9989">MKLHFFTYFYLVFILFVVDFGVRELKNEKNFSKKSKKLFFQSLFNIIQILVYQFYFVQEIINIKSHFHNITTKTARYTIIF</sequence>
<feature type="transmembrane region" description="Helical" evidence="1">
    <location>
        <begin position="38"/>
        <end position="57"/>
    </location>
</feature>
<keyword evidence="1" id="KW-1133">Transmembrane helix</keyword>
<proteinExistence type="predicted"/>
<dbReference type="EMBL" id="BK029940">
    <property type="protein sequence ID" value="DAD55736.1"/>
    <property type="molecule type" value="Genomic_DNA"/>
</dbReference>
<evidence type="ECO:0000313" key="2">
    <source>
        <dbReference type="EMBL" id="DAD55736.1"/>
    </source>
</evidence>